<evidence type="ECO:0008006" key="3">
    <source>
        <dbReference type="Google" id="ProtNLM"/>
    </source>
</evidence>
<dbReference type="EMBL" id="AWGW01000007">
    <property type="protein sequence ID" value="ERK01756.1"/>
    <property type="molecule type" value="Genomic_DNA"/>
</dbReference>
<comment type="caution">
    <text evidence="1">The sequence shown here is derived from an EMBL/GenBank/DDBJ whole genome shotgun (WGS) entry which is preliminary data.</text>
</comment>
<accession>U2LBR2</accession>
<dbReference type="Gene3D" id="3.40.50.1010">
    <property type="entry name" value="5'-nuclease"/>
    <property type="match status" value="1"/>
</dbReference>
<dbReference type="SUPFAM" id="SSF88723">
    <property type="entry name" value="PIN domain-like"/>
    <property type="match status" value="1"/>
</dbReference>
<dbReference type="Proteomes" id="UP000017023">
    <property type="component" value="Unassembled WGS sequence"/>
</dbReference>
<organism evidence="1 2">
    <name type="scientific">Segatella salivae F0493</name>
    <dbReference type="NCBI Taxonomy" id="1395125"/>
    <lineage>
        <taxon>Bacteria</taxon>
        <taxon>Pseudomonadati</taxon>
        <taxon>Bacteroidota</taxon>
        <taxon>Bacteroidia</taxon>
        <taxon>Bacteroidales</taxon>
        <taxon>Prevotellaceae</taxon>
        <taxon>Segatella</taxon>
    </lineage>
</organism>
<gene>
    <name evidence="1" type="ORF">HMPREF9145_0163</name>
</gene>
<evidence type="ECO:0000313" key="1">
    <source>
        <dbReference type="EMBL" id="ERK01756.1"/>
    </source>
</evidence>
<dbReference type="InterPro" id="IPR029060">
    <property type="entry name" value="PIN-like_dom_sf"/>
</dbReference>
<name>U2LBR2_9BACT</name>
<reference evidence="1 2" key="1">
    <citation type="submission" date="2013-08" db="EMBL/GenBank/DDBJ databases">
        <authorList>
            <person name="Durkin A.S."/>
            <person name="Haft D.R."/>
            <person name="McCorrison J."/>
            <person name="Torralba M."/>
            <person name="Gillis M."/>
            <person name="Haft D.H."/>
            <person name="Methe B."/>
            <person name="Sutton G."/>
            <person name="Nelson K.E."/>
        </authorList>
    </citation>
    <scope>NUCLEOTIDE SEQUENCE [LARGE SCALE GENOMIC DNA]</scope>
    <source>
        <strain evidence="1 2">F0493</strain>
    </source>
</reference>
<proteinExistence type="predicted"/>
<protein>
    <recommendedName>
        <fullName evidence="3">Toxin-antitoxin system, toxin component, PIN family</fullName>
    </recommendedName>
</protein>
<sequence>MIEDNDLYIATTALTLRIPVVTENVKHLSRIEGLELRNWIKR</sequence>
<evidence type="ECO:0000313" key="2">
    <source>
        <dbReference type="Proteomes" id="UP000017023"/>
    </source>
</evidence>
<dbReference type="PATRIC" id="fig|1395125.3.peg.752"/>
<dbReference type="AlphaFoldDB" id="U2LBR2"/>